<name>A0A6V7GZ77_9HYME</name>
<proteinExistence type="predicted"/>
<evidence type="ECO:0000313" key="2">
    <source>
        <dbReference type="Proteomes" id="UP000752696"/>
    </source>
</evidence>
<dbReference type="Proteomes" id="UP000752696">
    <property type="component" value="Unassembled WGS sequence"/>
</dbReference>
<gene>
    <name evidence="1" type="ORF">MHI_LOCUS155579</name>
</gene>
<protein>
    <submittedName>
        <fullName evidence="1">Uncharacterized protein</fullName>
    </submittedName>
</protein>
<feature type="non-terminal residue" evidence="1">
    <location>
        <position position="105"/>
    </location>
</feature>
<accession>A0A6V7GZ77</accession>
<dbReference type="AlphaFoldDB" id="A0A6V7GZ77"/>
<evidence type="ECO:0000313" key="1">
    <source>
        <dbReference type="EMBL" id="CAD1469822.1"/>
    </source>
</evidence>
<sequence length="105" mass="12527">HYRELHQETFEKYLRGRVEFYSDSWIKEPSPEAIRVHFRIFDVELINQPIDIVFGCIQDRNRGRCSKTIERNAMKNSYALKRYTLAKREGGKAILLHSPRFRVVS</sequence>
<feature type="non-terminal residue" evidence="1">
    <location>
        <position position="1"/>
    </location>
</feature>
<reference evidence="1" key="1">
    <citation type="submission" date="2020-07" db="EMBL/GenBank/DDBJ databases">
        <authorList>
            <person name="Nazaruddin N."/>
        </authorList>
    </citation>
    <scope>NUCLEOTIDE SEQUENCE</scope>
</reference>
<dbReference type="EMBL" id="CAJDYZ010003003">
    <property type="protein sequence ID" value="CAD1469822.1"/>
    <property type="molecule type" value="Genomic_DNA"/>
</dbReference>
<keyword evidence="2" id="KW-1185">Reference proteome</keyword>
<organism evidence="1 2">
    <name type="scientific">Heterotrigona itama</name>
    <dbReference type="NCBI Taxonomy" id="395501"/>
    <lineage>
        <taxon>Eukaryota</taxon>
        <taxon>Metazoa</taxon>
        <taxon>Ecdysozoa</taxon>
        <taxon>Arthropoda</taxon>
        <taxon>Hexapoda</taxon>
        <taxon>Insecta</taxon>
        <taxon>Pterygota</taxon>
        <taxon>Neoptera</taxon>
        <taxon>Endopterygota</taxon>
        <taxon>Hymenoptera</taxon>
        <taxon>Apocrita</taxon>
        <taxon>Aculeata</taxon>
        <taxon>Apoidea</taxon>
        <taxon>Anthophila</taxon>
        <taxon>Apidae</taxon>
        <taxon>Heterotrigona</taxon>
    </lineage>
</organism>
<comment type="caution">
    <text evidence="1">The sequence shown here is derived from an EMBL/GenBank/DDBJ whole genome shotgun (WGS) entry which is preliminary data.</text>
</comment>